<dbReference type="PANTHER" id="PTHR43364">
    <property type="entry name" value="NADH-SPECIFIC METHYLGLYOXAL REDUCTASE-RELATED"/>
    <property type="match status" value="1"/>
</dbReference>
<keyword evidence="4" id="KW-1185">Reference proteome</keyword>
<dbReference type="PANTHER" id="PTHR43364:SF15">
    <property type="entry name" value="ARYL-ALCOHOL DEHYDROGENASE AAD16-RELATED"/>
    <property type="match status" value="1"/>
</dbReference>
<dbReference type="Gene3D" id="3.20.20.100">
    <property type="entry name" value="NADP-dependent oxidoreductase domain"/>
    <property type="match status" value="1"/>
</dbReference>
<dbReference type="GO" id="GO:0016491">
    <property type="term" value="F:oxidoreductase activity"/>
    <property type="evidence" value="ECO:0007669"/>
    <property type="project" value="UniProtKB-KW"/>
</dbReference>
<proteinExistence type="predicted"/>
<dbReference type="Proteomes" id="UP000246991">
    <property type="component" value="Unassembled WGS sequence"/>
</dbReference>
<dbReference type="InterPro" id="IPR036812">
    <property type="entry name" value="NAD(P)_OxRdtase_dom_sf"/>
</dbReference>
<evidence type="ECO:0000256" key="1">
    <source>
        <dbReference type="ARBA" id="ARBA00023002"/>
    </source>
</evidence>
<dbReference type="InterPro" id="IPR050523">
    <property type="entry name" value="AKR_Detox_Biosynth"/>
</dbReference>
<evidence type="ECO:0000313" key="4">
    <source>
        <dbReference type="Proteomes" id="UP000246991"/>
    </source>
</evidence>
<reference evidence="3 4" key="1">
    <citation type="submission" date="2018-03" db="EMBL/GenBank/DDBJ databases">
        <title>Genomes of Pezizomycetes fungi and the evolution of truffles.</title>
        <authorList>
            <person name="Murat C."/>
            <person name="Payen T."/>
            <person name="Noel B."/>
            <person name="Kuo A."/>
            <person name="Martin F.M."/>
        </authorList>
    </citation>
    <scope>NUCLEOTIDE SEQUENCE [LARGE SCALE GENOMIC DNA]</scope>
    <source>
        <strain evidence="3">091103-1</strain>
    </source>
</reference>
<dbReference type="EMBL" id="PYWC01000024">
    <property type="protein sequence ID" value="PWW77274.1"/>
    <property type="molecule type" value="Genomic_DNA"/>
</dbReference>
<dbReference type="InterPro" id="IPR023210">
    <property type="entry name" value="NADP_OxRdtase_dom"/>
</dbReference>
<dbReference type="OrthoDB" id="1720422at2759"/>
<dbReference type="SUPFAM" id="SSF51430">
    <property type="entry name" value="NAD(P)-linked oxidoreductase"/>
    <property type="match status" value="1"/>
</dbReference>
<dbReference type="Pfam" id="PF00248">
    <property type="entry name" value="Aldo_ket_red"/>
    <property type="match status" value="1"/>
</dbReference>
<evidence type="ECO:0000259" key="2">
    <source>
        <dbReference type="Pfam" id="PF00248"/>
    </source>
</evidence>
<evidence type="ECO:0000313" key="3">
    <source>
        <dbReference type="EMBL" id="PWW77274.1"/>
    </source>
</evidence>
<comment type="caution">
    <text evidence="3">The sequence shown here is derived from an EMBL/GenBank/DDBJ whole genome shotgun (WGS) entry which is preliminary data.</text>
</comment>
<accession>A0A317SSF6</accession>
<keyword evidence="1" id="KW-0560">Oxidoreductase</keyword>
<organism evidence="3 4">
    <name type="scientific">Tuber magnatum</name>
    <name type="common">white Piedmont truffle</name>
    <dbReference type="NCBI Taxonomy" id="42249"/>
    <lineage>
        <taxon>Eukaryota</taxon>
        <taxon>Fungi</taxon>
        <taxon>Dikarya</taxon>
        <taxon>Ascomycota</taxon>
        <taxon>Pezizomycotina</taxon>
        <taxon>Pezizomycetes</taxon>
        <taxon>Pezizales</taxon>
        <taxon>Tuberaceae</taxon>
        <taxon>Tuber</taxon>
    </lineage>
</organism>
<sequence length="271" mass="30980">MEYARLGNSELKVSKIILGALSFGDPKWAAWIKNEQKSLPLLKAAFDLGINTWDTADIKPVILSKCFFTLNEDDPWDQRWVNMNGLSRKHIFNTVDASVERLGTYIDVLQIHRLDRDTPMEEIMCALHNIVLSGKEFQMLQNIAEKNGWTKCISVQNCYNLRYREEVREMIPYCKATGVGITPWSPLARSALARPYEEATVRAIEEVANKHGVSMAIVATAWTLWKGAYPILGPNSVERMREAVKSLRVELDEEDSKKLEEKYVPKEVRGY</sequence>
<feature type="domain" description="NADP-dependent oxidoreductase" evidence="2">
    <location>
        <begin position="61"/>
        <end position="263"/>
    </location>
</feature>
<dbReference type="AlphaFoldDB" id="A0A317SSF6"/>
<gene>
    <name evidence="3" type="ORF">C7212DRAFT_351444</name>
</gene>
<dbReference type="STRING" id="42249.A0A317SSF6"/>
<name>A0A317SSF6_9PEZI</name>
<protein>
    <submittedName>
        <fullName evidence="3">Aldo/keto reductase</fullName>
    </submittedName>
</protein>